<accession>A0ABP0FP57</accession>
<protein>
    <submittedName>
        <fullName evidence="1">Uncharacterized protein</fullName>
    </submittedName>
</protein>
<evidence type="ECO:0000313" key="2">
    <source>
        <dbReference type="Proteomes" id="UP001642483"/>
    </source>
</evidence>
<sequence>MDGLVMLTSIEKRMQELVDEVESLPKSDVNEVRKNKEKQRRLLLREKKLAMELHRQEERARRALERSNANRFKKVGRKLVYRSEPLKSRETAKVSTDRVTKTESQIFLEKE</sequence>
<dbReference type="EMBL" id="CAWYQH010000068">
    <property type="protein sequence ID" value="CAK8679788.1"/>
    <property type="molecule type" value="Genomic_DNA"/>
</dbReference>
<organism evidence="1 2">
    <name type="scientific">Clavelina lepadiformis</name>
    <name type="common">Light-bulb sea squirt</name>
    <name type="synonym">Ascidia lepadiformis</name>
    <dbReference type="NCBI Taxonomy" id="159417"/>
    <lineage>
        <taxon>Eukaryota</taxon>
        <taxon>Metazoa</taxon>
        <taxon>Chordata</taxon>
        <taxon>Tunicata</taxon>
        <taxon>Ascidiacea</taxon>
        <taxon>Aplousobranchia</taxon>
        <taxon>Clavelinidae</taxon>
        <taxon>Clavelina</taxon>
    </lineage>
</organism>
<reference evidence="1 2" key="1">
    <citation type="submission" date="2024-02" db="EMBL/GenBank/DDBJ databases">
        <authorList>
            <person name="Daric V."/>
            <person name="Darras S."/>
        </authorList>
    </citation>
    <scope>NUCLEOTIDE SEQUENCE [LARGE SCALE GENOMIC DNA]</scope>
</reference>
<dbReference type="Proteomes" id="UP001642483">
    <property type="component" value="Unassembled WGS sequence"/>
</dbReference>
<evidence type="ECO:0000313" key="1">
    <source>
        <dbReference type="EMBL" id="CAK8679788.1"/>
    </source>
</evidence>
<dbReference type="InterPro" id="IPR051147">
    <property type="entry name" value="CFAP_domain-containing"/>
</dbReference>
<comment type="caution">
    <text evidence="1">The sequence shown here is derived from an EMBL/GenBank/DDBJ whole genome shotgun (WGS) entry which is preliminary data.</text>
</comment>
<keyword evidence="2" id="KW-1185">Reference proteome</keyword>
<name>A0ABP0FP57_CLALP</name>
<proteinExistence type="predicted"/>
<dbReference type="PANTHER" id="PTHR21683:SF3">
    <property type="entry name" value="CILIA AND FLAGELLA ASSOCIATED PROTEIN 100"/>
    <property type="match status" value="1"/>
</dbReference>
<gene>
    <name evidence="1" type="ORF">CVLEPA_LOCUS10038</name>
</gene>
<dbReference type="PANTHER" id="PTHR21683">
    <property type="entry name" value="COILED-COIL DOMAIN-CONTAINING PROTEIN 42 LIKE-2-LIKE-RELATED"/>
    <property type="match status" value="1"/>
</dbReference>